<dbReference type="PANTHER" id="PTHR41878:SF1">
    <property type="entry name" value="TNPR PROTEIN"/>
    <property type="match status" value="1"/>
</dbReference>
<dbReference type="Pfam" id="PF01753">
    <property type="entry name" value="zf-MYND"/>
    <property type="match status" value="1"/>
</dbReference>
<dbReference type="InterPro" id="IPR012912">
    <property type="entry name" value="Plasmid_pRiA4b_Orf3-like"/>
</dbReference>
<dbReference type="SUPFAM" id="SSF159941">
    <property type="entry name" value="MM3350-like"/>
    <property type="match status" value="1"/>
</dbReference>
<name>A0AAE0H7L9_9PEZI</name>
<gene>
    <name evidence="6" type="ORF">B0H64DRAFT_409073</name>
</gene>
<keyword evidence="1" id="KW-0479">Metal-binding</keyword>
<dbReference type="Gene3D" id="6.10.140.2220">
    <property type="match status" value="1"/>
</dbReference>
<protein>
    <submittedName>
        <fullName evidence="6">MM3350-like domain-containing protein</fullName>
    </submittedName>
</protein>
<evidence type="ECO:0000256" key="3">
    <source>
        <dbReference type="ARBA" id="ARBA00022833"/>
    </source>
</evidence>
<evidence type="ECO:0000313" key="6">
    <source>
        <dbReference type="EMBL" id="KAK3291459.1"/>
    </source>
</evidence>
<accession>A0AAE0H7L9</accession>
<dbReference type="AlphaFoldDB" id="A0AAE0H7L9"/>
<sequence length="324" mass="36956">MPTPTPNKCDNPSCPLPEGSPPTPLLLCSRCRATRYCSQTCQAACWASHKRQCRRLNYIIKFRLAPAHITDPRVERTLSCPANAPFYALHLALQTAFGWATTHSFDFAVKDPAYVPPPPGDLLAHVQQIMAVDGRGERPASAPREYLLRVVDPVQGDRFSGIDRAHEPQRRHPHTVEKKSDDWCLWQLLEKREYQGKELVYTYDFGDNWEHYFTVEGRGEFTDHFVCLSGTGHPVGEDVGGNKGWNDLKAAYLAERPTEDQRDSRKWYETRTRNGDPKGLAGDRVNVWDMAQVNRDLVDMLDRFERMADQAASERDMLRDRLGV</sequence>
<keyword evidence="7" id="KW-1185">Reference proteome</keyword>
<evidence type="ECO:0000256" key="1">
    <source>
        <dbReference type="ARBA" id="ARBA00022723"/>
    </source>
</evidence>
<dbReference type="SUPFAM" id="SSF144232">
    <property type="entry name" value="HIT/MYND zinc finger-like"/>
    <property type="match status" value="1"/>
</dbReference>
<evidence type="ECO:0000259" key="5">
    <source>
        <dbReference type="PROSITE" id="PS50865"/>
    </source>
</evidence>
<organism evidence="6 7">
    <name type="scientific">Chaetomium fimeti</name>
    <dbReference type="NCBI Taxonomy" id="1854472"/>
    <lineage>
        <taxon>Eukaryota</taxon>
        <taxon>Fungi</taxon>
        <taxon>Dikarya</taxon>
        <taxon>Ascomycota</taxon>
        <taxon>Pezizomycotina</taxon>
        <taxon>Sordariomycetes</taxon>
        <taxon>Sordariomycetidae</taxon>
        <taxon>Sordariales</taxon>
        <taxon>Chaetomiaceae</taxon>
        <taxon>Chaetomium</taxon>
    </lineage>
</organism>
<evidence type="ECO:0000256" key="4">
    <source>
        <dbReference type="PROSITE-ProRule" id="PRU00134"/>
    </source>
</evidence>
<proteinExistence type="predicted"/>
<dbReference type="InterPro" id="IPR002893">
    <property type="entry name" value="Znf_MYND"/>
</dbReference>
<keyword evidence="3" id="KW-0862">Zinc</keyword>
<dbReference type="GeneID" id="87841639"/>
<dbReference type="Pfam" id="PF07929">
    <property type="entry name" value="PRiA4_ORF3"/>
    <property type="match status" value="1"/>
</dbReference>
<feature type="domain" description="MYND-type" evidence="5">
    <location>
        <begin position="11"/>
        <end position="53"/>
    </location>
</feature>
<dbReference type="InterPro" id="IPR024047">
    <property type="entry name" value="MM3350-like_sf"/>
</dbReference>
<dbReference type="GO" id="GO:0008270">
    <property type="term" value="F:zinc ion binding"/>
    <property type="evidence" value="ECO:0007669"/>
    <property type="project" value="UniProtKB-KW"/>
</dbReference>
<dbReference type="Gene3D" id="3.10.290.30">
    <property type="entry name" value="MM3350-like"/>
    <property type="match status" value="1"/>
</dbReference>
<evidence type="ECO:0000313" key="7">
    <source>
        <dbReference type="Proteomes" id="UP001278766"/>
    </source>
</evidence>
<dbReference type="PANTHER" id="PTHR41878">
    <property type="entry name" value="LEXA REPRESSOR-RELATED"/>
    <property type="match status" value="1"/>
</dbReference>
<comment type="caution">
    <text evidence="6">The sequence shown here is derived from an EMBL/GenBank/DDBJ whole genome shotgun (WGS) entry which is preliminary data.</text>
</comment>
<reference evidence="6" key="1">
    <citation type="journal article" date="2023" name="Mol. Phylogenet. Evol.">
        <title>Genome-scale phylogeny and comparative genomics of the fungal order Sordariales.</title>
        <authorList>
            <person name="Hensen N."/>
            <person name="Bonometti L."/>
            <person name="Westerberg I."/>
            <person name="Brannstrom I.O."/>
            <person name="Guillou S."/>
            <person name="Cros-Aarteil S."/>
            <person name="Calhoun S."/>
            <person name="Haridas S."/>
            <person name="Kuo A."/>
            <person name="Mondo S."/>
            <person name="Pangilinan J."/>
            <person name="Riley R."/>
            <person name="LaButti K."/>
            <person name="Andreopoulos B."/>
            <person name="Lipzen A."/>
            <person name="Chen C."/>
            <person name="Yan M."/>
            <person name="Daum C."/>
            <person name="Ng V."/>
            <person name="Clum A."/>
            <person name="Steindorff A."/>
            <person name="Ohm R.A."/>
            <person name="Martin F."/>
            <person name="Silar P."/>
            <person name="Natvig D.O."/>
            <person name="Lalanne C."/>
            <person name="Gautier V."/>
            <person name="Ament-Velasquez S.L."/>
            <person name="Kruys A."/>
            <person name="Hutchinson M.I."/>
            <person name="Powell A.J."/>
            <person name="Barry K."/>
            <person name="Miller A.N."/>
            <person name="Grigoriev I.V."/>
            <person name="Debuchy R."/>
            <person name="Gladieux P."/>
            <person name="Hiltunen Thoren M."/>
            <person name="Johannesson H."/>
        </authorList>
    </citation>
    <scope>NUCLEOTIDE SEQUENCE</scope>
    <source>
        <strain evidence="6">CBS 168.71</strain>
    </source>
</reference>
<dbReference type="RefSeq" id="XP_062654973.1">
    <property type="nucleotide sequence ID" value="XM_062804691.1"/>
</dbReference>
<keyword evidence="2 4" id="KW-0863">Zinc-finger</keyword>
<dbReference type="Proteomes" id="UP001278766">
    <property type="component" value="Unassembled WGS sequence"/>
</dbReference>
<dbReference type="EMBL" id="JAUEPN010000009">
    <property type="protein sequence ID" value="KAK3291459.1"/>
    <property type="molecule type" value="Genomic_DNA"/>
</dbReference>
<evidence type="ECO:0000256" key="2">
    <source>
        <dbReference type="ARBA" id="ARBA00022771"/>
    </source>
</evidence>
<reference evidence="6" key="2">
    <citation type="submission" date="2023-06" db="EMBL/GenBank/DDBJ databases">
        <authorList>
            <consortium name="Lawrence Berkeley National Laboratory"/>
            <person name="Haridas S."/>
            <person name="Hensen N."/>
            <person name="Bonometti L."/>
            <person name="Westerberg I."/>
            <person name="Brannstrom I.O."/>
            <person name="Guillou S."/>
            <person name="Cros-Aarteil S."/>
            <person name="Calhoun S."/>
            <person name="Kuo A."/>
            <person name="Mondo S."/>
            <person name="Pangilinan J."/>
            <person name="Riley R."/>
            <person name="Labutti K."/>
            <person name="Andreopoulos B."/>
            <person name="Lipzen A."/>
            <person name="Chen C."/>
            <person name="Yanf M."/>
            <person name="Daum C."/>
            <person name="Ng V."/>
            <person name="Clum A."/>
            <person name="Steindorff A."/>
            <person name="Ohm R."/>
            <person name="Martin F."/>
            <person name="Silar P."/>
            <person name="Natvig D."/>
            <person name="Lalanne C."/>
            <person name="Gautier V."/>
            <person name="Ament-Velasquez S.L."/>
            <person name="Kruys A."/>
            <person name="Hutchinson M.I."/>
            <person name="Powell A.J."/>
            <person name="Barry K."/>
            <person name="Miller A.N."/>
            <person name="Grigoriev I.V."/>
            <person name="Debuchy R."/>
            <person name="Gladieux P."/>
            <person name="Thoren M.H."/>
            <person name="Johannesson H."/>
        </authorList>
    </citation>
    <scope>NUCLEOTIDE SEQUENCE</scope>
    <source>
        <strain evidence="6">CBS 168.71</strain>
    </source>
</reference>
<dbReference type="PROSITE" id="PS50865">
    <property type="entry name" value="ZF_MYND_2"/>
    <property type="match status" value="1"/>
</dbReference>